<protein>
    <submittedName>
        <fullName evidence="2">DUF3291 domain-containing protein</fullName>
    </submittedName>
</protein>
<dbReference type="RefSeq" id="WP_341400204.1">
    <property type="nucleotide sequence ID" value="NZ_JBBUTI010000012.1"/>
</dbReference>
<evidence type="ECO:0000313" key="3">
    <source>
        <dbReference type="Proteomes" id="UP001379945"/>
    </source>
</evidence>
<dbReference type="EMBL" id="JBBUTI010000012">
    <property type="protein sequence ID" value="MEK8047894.1"/>
    <property type="molecule type" value="Genomic_DNA"/>
</dbReference>
<organism evidence="2 3">
    <name type="scientific">Ideonella margarita</name>
    <dbReference type="NCBI Taxonomy" id="2984191"/>
    <lineage>
        <taxon>Bacteria</taxon>
        <taxon>Pseudomonadati</taxon>
        <taxon>Pseudomonadota</taxon>
        <taxon>Betaproteobacteria</taxon>
        <taxon>Burkholderiales</taxon>
        <taxon>Sphaerotilaceae</taxon>
        <taxon>Ideonella</taxon>
    </lineage>
</organism>
<reference evidence="2 3" key="1">
    <citation type="submission" date="2024-04" db="EMBL/GenBank/DDBJ databases">
        <title>Novel species of the genus Ideonella isolated from streams.</title>
        <authorList>
            <person name="Lu H."/>
        </authorList>
    </citation>
    <scope>NUCLEOTIDE SEQUENCE [LARGE SCALE GENOMIC DNA]</scope>
    <source>
        <strain evidence="2 3">LYT19W</strain>
    </source>
</reference>
<name>A0ABU9C7M5_9BURK</name>
<comment type="caution">
    <text evidence="2">The sequence shown here is derived from an EMBL/GenBank/DDBJ whole genome shotgun (WGS) entry which is preliminary data.</text>
</comment>
<gene>
    <name evidence="2" type="ORF">AACH00_16160</name>
</gene>
<evidence type="ECO:0000259" key="1">
    <source>
        <dbReference type="Pfam" id="PF11695"/>
    </source>
</evidence>
<proteinExistence type="predicted"/>
<dbReference type="Pfam" id="PF11695">
    <property type="entry name" value="DUF3291"/>
    <property type="match status" value="1"/>
</dbReference>
<keyword evidence="3" id="KW-1185">Reference proteome</keyword>
<dbReference type="InterPro" id="IPR021708">
    <property type="entry name" value="DUF3291"/>
</dbReference>
<sequence length="137" mass="15893">MHFVSITRLRLRSWRFLPAFMVQAVRTNMQAQRAEGNLSVAVLPDAKHTYWTRTVWVDEAAMRRYIVAGAHGKAMRSLMHWCDEASVVHWEQADAQPPSWQEAYDRMVSAGRKSKVHHPSEAHLRFEIARPAKLDTR</sequence>
<evidence type="ECO:0000313" key="2">
    <source>
        <dbReference type="EMBL" id="MEK8047894.1"/>
    </source>
</evidence>
<dbReference type="Proteomes" id="UP001379945">
    <property type="component" value="Unassembled WGS sequence"/>
</dbReference>
<accession>A0ABU9C7M5</accession>
<feature type="domain" description="DUF3291" evidence="1">
    <location>
        <begin position="41"/>
        <end position="108"/>
    </location>
</feature>